<dbReference type="AlphaFoldDB" id="A0A316B9V3"/>
<evidence type="ECO:0000256" key="2">
    <source>
        <dbReference type="ARBA" id="ARBA00022989"/>
    </source>
</evidence>
<dbReference type="Proteomes" id="UP000245880">
    <property type="component" value="Unassembled WGS sequence"/>
</dbReference>
<dbReference type="Gene3D" id="1.20.1250.20">
    <property type="entry name" value="MFS general substrate transporter like domains"/>
    <property type="match status" value="1"/>
</dbReference>
<keyword evidence="7" id="KW-1185">Reference proteome</keyword>
<dbReference type="GO" id="GO:0022857">
    <property type="term" value="F:transmembrane transporter activity"/>
    <property type="evidence" value="ECO:0007669"/>
    <property type="project" value="InterPro"/>
</dbReference>
<feature type="transmembrane region" description="Helical" evidence="4">
    <location>
        <begin position="254"/>
        <end position="277"/>
    </location>
</feature>
<dbReference type="PROSITE" id="PS50850">
    <property type="entry name" value="MFS"/>
    <property type="match status" value="1"/>
</dbReference>
<feature type="transmembrane region" description="Helical" evidence="4">
    <location>
        <begin position="311"/>
        <end position="335"/>
    </location>
</feature>
<comment type="caution">
    <text evidence="6">The sequence shown here is derived from an EMBL/GenBank/DDBJ whole genome shotgun (WGS) entry which is preliminary data.</text>
</comment>
<dbReference type="PANTHER" id="PTHR23521:SF3">
    <property type="entry name" value="MFS TRANSPORTER"/>
    <property type="match status" value="1"/>
</dbReference>
<keyword evidence="3 4" id="KW-0472">Membrane</keyword>
<accession>A0A316B9V3</accession>
<keyword evidence="2 4" id="KW-1133">Transmembrane helix</keyword>
<dbReference type="GO" id="GO:0005886">
    <property type="term" value="C:plasma membrane"/>
    <property type="evidence" value="ECO:0007669"/>
    <property type="project" value="TreeGrafter"/>
</dbReference>
<evidence type="ECO:0000256" key="1">
    <source>
        <dbReference type="ARBA" id="ARBA00022692"/>
    </source>
</evidence>
<dbReference type="EMBL" id="QGDT01000002">
    <property type="protein sequence ID" value="PWJ59317.1"/>
    <property type="molecule type" value="Genomic_DNA"/>
</dbReference>
<evidence type="ECO:0000256" key="4">
    <source>
        <dbReference type="SAM" id="Phobius"/>
    </source>
</evidence>
<feature type="transmembrane region" description="Helical" evidence="4">
    <location>
        <begin position="171"/>
        <end position="191"/>
    </location>
</feature>
<feature type="transmembrane region" description="Helical" evidence="4">
    <location>
        <begin position="83"/>
        <end position="101"/>
    </location>
</feature>
<dbReference type="PANTHER" id="PTHR23521">
    <property type="entry name" value="TRANSPORTER MFS SUPERFAMILY"/>
    <property type="match status" value="1"/>
</dbReference>
<evidence type="ECO:0000313" key="7">
    <source>
        <dbReference type="Proteomes" id="UP000245880"/>
    </source>
</evidence>
<sequence>MISGNTLYPVKNSKLILPVIVISQFCCTSLWFAGNGVINDLVHNFDLQEGALGHLTSAVQFGFIVGTLLFAILSIADRYSPSKVFLVSAVCGAVFNLGVIWEGNGLASLLVLRFLTGFFLAGIYPVGMKIAADYYEKGLGKSLGFLVGALVVGTAFPHLLKEMTATYPWKYVLLVTSSLALTGGILMVLLVPDGPFRKPSQQSKLSSCFTVFRRREFRSVAFGYFGHMWELYAFWAFVPIMLKTYSHQHPQVTFNIPLLSFLIIGIGGAACVLSGYVAEWVGTRSTAKIALYLSGTCCLMAPLLFGTENEVLFISFLIFWGMVVVADSPLLSTLVAQNSAAELKGTALTIVNSLGFLITILSIQSLAMLLQRTDSTAIYTLLAIGPMIGIWALENNNRIR</sequence>
<gene>
    <name evidence="6" type="ORF">CLV98_102149</name>
</gene>
<dbReference type="SUPFAM" id="SSF103473">
    <property type="entry name" value="MFS general substrate transporter"/>
    <property type="match status" value="1"/>
</dbReference>
<dbReference type="InterPro" id="IPR011701">
    <property type="entry name" value="MFS"/>
</dbReference>
<dbReference type="InterPro" id="IPR020846">
    <property type="entry name" value="MFS_dom"/>
</dbReference>
<feature type="transmembrane region" description="Helical" evidence="4">
    <location>
        <begin position="139"/>
        <end position="159"/>
    </location>
</feature>
<feature type="domain" description="Major facilitator superfamily (MFS) profile" evidence="5">
    <location>
        <begin position="1"/>
        <end position="398"/>
    </location>
</feature>
<name>A0A316B9V3_9BACT</name>
<proteinExistence type="predicted"/>
<dbReference type="InterPro" id="IPR036259">
    <property type="entry name" value="MFS_trans_sf"/>
</dbReference>
<feature type="transmembrane region" description="Helical" evidence="4">
    <location>
        <begin position="58"/>
        <end position="76"/>
    </location>
</feature>
<keyword evidence="1 4" id="KW-0812">Transmembrane</keyword>
<feature type="transmembrane region" description="Helical" evidence="4">
    <location>
        <begin position="222"/>
        <end position="242"/>
    </location>
</feature>
<organism evidence="6 7">
    <name type="scientific">Dyadobacter jejuensis</name>
    <dbReference type="NCBI Taxonomy" id="1082580"/>
    <lineage>
        <taxon>Bacteria</taxon>
        <taxon>Pseudomonadati</taxon>
        <taxon>Bacteroidota</taxon>
        <taxon>Cytophagia</taxon>
        <taxon>Cytophagales</taxon>
        <taxon>Spirosomataceae</taxon>
        <taxon>Dyadobacter</taxon>
    </lineage>
</organism>
<feature type="transmembrane region" description="Helical" evidence="4">
    <location>
        <begin position="289"/>
        <end position="305"/>
    </location>
</feature>
<evidence type="ECO:0000313" key="6">
    <source>
        <dbReference type="EMBL" id="PWJ59317.1"/>
    </source>
</evidence>
<feature type="transmembrane region" description="Helical" evidence="4">
    <location>
        <begin position="376"/>
        <end position="393"/>
    </location>
</feature>
<reference evidence="6 7" key="1">
    <citation type="submission" date="2018-03" db="EMBL/GenBank/DDBJ databases">
        <title>Genomic Encyclopedia of Archaeal and Bacterial Type Strains, Phase II (KMG-II): from individual species to whole genera.</title>
        <authorList>
            <person name="Goeker M."/>
        </authorList>
    </citation>
    <scope>NUCLEOTIDE SEQUENCE [LARGE SCALE GENOMIC DNA]</scope>
    <source>
        <strain evidence="6 7">DSM 100346</strain>
    </source>
</reference>
<evidence type="ECO:0000259" key="5">
    <source>
        <dbReference type="PROSITE" id="PS50850"/>
    </source>
</evidence>
<protein>
    <submittedName>
        <fullName evidence="6">Putative MFS family arabinose efflux permease</fullName>
    </submittedName>
</protein>
<feature type="transmembrane region" description="Helical" evidence="4">
    <location>
        <begin position="15"/>
        <end position="38"/>
    </location>
</feature>
<feature type="transmembrane region" description="Helical" evidence="4">
    <location>
        <begin position="347"/>
        <end position="370"/>
    </location>
</feature>
<dbReference type="Pfam" id="PF07690">
    <property type="entry name" value="MFS_1"/>
    <property type="match status" value="1"/>
</dbReference>
<feature type="transmembrane region" description="Helical" evidence="4">
    <location>
        <begin position="107"/>
        <end position="127"/>
    </location>
</feature>
<evidence type="ECO:0000256" key="3">
    <source>
        <dbReference type="ARBA" id="ARBA00023136"/>
    </source>
</evidence>